<dbReference type="PANTHER" id="PTHR42840">
    <property type="entry name" value="NAD(P)-BINDING ROSSMANN-FOLD SUPERFAMILY PROTEIN-RELATED"/>
    <property type="match status" value="1"/>
</dbReference>
<dbReference type="Pfam" id="PF22725">
    <property type="entry name" value="GFO_IDH_MocA_C3"/>
    <property type="match status" value="1"/>
</dbReference>
<feature type="domain" description="Gfo/Idh/MocA-like oxidoreductase N-terminal" evidence="3">
    <location>
        <begin position="9"/>
        <end position="127"/>
    </location>
</feature>
<keyword evidence="2 5" id="KW-0560">Oxidoreductase</keyword>
<reference evidence="5 6" key="1">
    <citation type="submission" date="2020-08" db="EMBL/GenBank/DDBJ databases">
        <title>Sequencing the genomes of 1000 actinobacteria strains.</title>
        <authorList>
            <person name="Klenk H.-P."/>
        </authorList>
    </citation>
    <scope>NUCLEOTIDE SEQUENCE [LARGE SCALE GENOMIC DNA]</scope>
    <source>
        <strain evidence="5 6">DSM 11053</strain>
    </source>
</reference>
<evidence type="ECO:0000256" key="1">
    <source>
        <dbReference type="ARBA" id="ARBA00010928"/>
    </source>
</evidence>
<keyword evidence="6" id="KW-1185">Reference proteome</keyword>
<dbReference type="SUPFAM" id="SSF55347">
    <property type="entry name" value="Glyceraldehyde-3-phosphate dehydrogenase-like, C-terminal domain"/>
    <property type="match status" value="1"/>
</dbReference>
<dbReference type="SUPFAM" id="SSF51735">
    <property type="entry name" value="NAD(P)-binding Rossmann-fold domains"/>
    <property type="match status" value="1"/>
</dbReference>
<accession>A0A7W5JWD9</accession>
<organism evidence="5 6">
    <name type="scientific">Microlunatus antarcticus</name>
    <dbReference type="NCBI Taxonomy" id="53388"/>
    <lineage>
        <taxon>Bacteria</taxon>
        <taxon>Bacillati</taxon>
        <taxon>Actinomycetota</taxon>
        <taxon>Actinomycetes</taxon>
        <taxon>Propionibacteriales</taxon>
        <taxon>Propionibacteriaceae</taxon>
        <taxon>Microlunatus</taxon>
    </lineage>
</organism>
<protein>
    <submittedName>
        <fullName evidence="5">Myo-inositol 2-dehydrogenase/D-chiro-inositol 1-dehydrogenase</fullName>
        <ecNumber evidence="5">1.1.1.18</ecNumber>
        <ecNumber evidence="5">1.1.1.369</ecNumber>
    </submittedName>
</protein>
<evidence type="ECO:0000256" key="2">
    <source>
        <dbReference type="ARBA" id="ARBA00023002"/>
    </source>
</evidence>
<gene>
    <name evidence="5" type="ORF">FHX39_002500</name>
</gene>
<dbReference type="GO" id="GO:0000166">
    <property type="term" value="F:nucleotide binding"/>
    <property type="evidence" value="ECO:0007669"/>
    <property type="project" value="InterPro"/>
</dbReference>
<dbReference type="EC" id="1.1.1.369" evidence="5"/>
<proteinExistence type="inferred from homology"/>
<dbReference type="InterPro" id="IPR000683">
    <property type="entry name" value="Gfo/Idh/MocA-like_OxRdtase_N"/>
</dbReference>
<dbReference type="Gene3D" id="3.40.50.720">
    <property type="entry name" value="NAD(P)-binding Rossmann-like Domain"/>
    <property type="match status" value="1"/>
</dbReference>
<dbReference type="PANTHER" id="PTHR42840:SF3">
    <property type="entry name" value="BINDING ROSSMANN FOLD OXIDOREDUCTASE, PUTATIVE (AFU_ORTHOLOGUE AFUA_2G10240)-RELATED"/>
    <property type="match status" value="1"/>
</dbReference>
<dbReference type="InterPro" id="IPR055170">
    <property type="entry name" value="GFO_IDH_MocA-like_dom"/>
</dbReference>
<name>A0A7W5JWD9_9ACTN</name>
<dbReference type="GO" id="GO:0050112">
    <property type="term" value="F:inositol 2-dehydrogenase (NAD+) activity"/>
    <property type="evidence" value="ECO:0007669"/>
    <property type="project" value="UniProtKB-EC"/>
</dbReference>
<dbReference type="Proteomes" id="UP000565572">
    <property type="component" value="Unassembled WGS sequence"/>
</dbReference>
<evidence type="ECO:0000259" key="3">
    <source>
        <dbReference type="Pfam" id="PF01408"/>
    </source>
</evidence>
<comment type="caution">
    <text evidence="5">The sequence shown here is derived from an EMBL/GenBank/DDBJ whole genome shotgun (WGS) entry which is preliminary data.</text>
</comment>
<comment type="similarity">
    <text evidence="1">Belongs to the Gfo/Idh/MocA family.</text>
</comment>
<evidence type="ECO:0000259" key="4">
    <source>
        <dbReference type="Pfam" id="PF22725"/>
    </source>
</evidence>
<evidence type="ECO:0000313" key="6">
    <source>
        <dbReference type="Proteomes" id="UP000565572"/>
    </source>
</evidence>
<feature type="domain" description="GFO/IDH/MocA-like oxidoreductase" evidence="4">
    <location>
        <begin position="135"/>
        <end position="255"/>
    </location>
</feature>
<dbReference type="EC" id="1.1.1.18" evidence="5"/>
<dbReference type="Pfam" id="PF01408">
    <property type="entry name" value="GFO_IDH_MocA"/>
    <property type="match status" value="1"/>
</dbReference>
<dbReference type="EMBL" id="JACHZG010000001">
    <property type="protein sequence ID" value="MBB3327556.1"/>
    <property type="molecule type" value="Genomic_DNA"/>
</dbReference>
<dbReference type="RefSeq" id="WP_183338866.1">
    <property type="nucleotide sequence ID" value="NZ_JACHZG010000001.1"/>
</dbReference>
<dbReference type="InterPro" id="IPR036291">
    <property type="entry name" value="NAD(P)-bd_dom_sf"/>
</dbReference>
<dbReference type="Gene3D" id="3.30.360.10">
    <property type="entry name" value="Dihydrodipicolinate Reductase, domain 2"/>
    <property type="match status" value="1"/>
</dbReference>
<sequence length="342" mass="34986">MPHPLAPVRLGLIGAGRIGTSHARVIAERVPGAVLAAVADARPGAAAELAEGYGATAYDDPQALIDDPGVDAVVITASSTAHADLIVAVAGAGKPVFCEKPASMTLAEMDRALAAVDAAGVTLQVGFNRRFDAGFAAAHAAVERGDLGQVQLMRSLTRDPGLANPAAVPPWTVFTQTLIHDFDALLWLNPGASPVEVYATADALVAPDFKEQGLLDTAVVVITFDNGARAVAEASFSAAYGYDVRAEVFGSAGMVTVGDGARSSLRTFTAQGAAYDTARGDVELMIDAYTGEFVELVASVREGRPPVVTGRDARRALAVALACVDSVKAHAPVAVTEAGLGA</sequence>
<evidence type="ECO:0000313" key="5">
    <source>
        <dbReference type="EMBL" id="MBB3327556.1"/>
    </source>
</evidence>
<dbReference type="AlphaFoldDB" id="A0A7W5JWD9"/>